<dbReference type="Pfam" id="PF00583">
    <property type="entry name" value="Acetyltransf_1"/>
    <property type="match status" value="1"/>
</dbReference>
<reference evidence="3" key="1">
    <citation type="submission" date="2014-04" db="EMBL/GenBank/DDBJ databases">
        <title>Evolutionary Origins and Diversification of the Mycorrhizal Mutualists.</title>
        <authorList>
            <consortium name="DOE Joint Genome Institute"/>
            <consortium name="Mycorrhizal Genomics Consortium"/>
            <person name="Kohler A."/>
            <person name="Kuo A."/>
            <person name="Nagy L.G."/>
            <person name="Floudas D."/>
            <person name="Copeland A."/>
            <person name="Barry K.W."/>
            <person name="Cichocki N."/>
            <person name="Veneault-Fourrey C."/>
            <person name="LaButti K."/>
            <person name="Lindquist E.A."/>
            <person name="Lipzen A."/>
            <person name="Lundell T."/>
            <person name="Morin E."/>
            <person name="Murat C."/>
            <person name="Riley R."/>
            <person name="Ohm R."/>
            <person name="Sun H."/>
            <person name="Tunlid A."/>
            <person name="Henrissat B."/>
            <person name="Grigoriev I.V."/>
            <person name="Hibbett D.S."/>
            <person name="Martin F."/>
        </authorList>
    </citation>
    <scope>NUCLEOTIDE SEQUENCE [LARGE SCALE GENOMIC DNA]</scope>
    <source>
        <strain evidence="3">FD-334 SS-4</strain>
    </source>
</reference>
<name>A0A0D2P468_HYPSF</name>
<dbReference type="InterPro" id="IPR000182">
    <property type="entry name" value="GNAT_dom"/>
</dbReference>
<sequence>MASPASLISIYRIPSPAPLEDVIKYSQIRLSTLKTNPEAFSSTFEEAAQYTQHQWSERVNTDGRTTLAATRDVDKEWLGTLSLLHPRMLRPMTDVFPRIPRVGDAIAQGKIDRYLLVGMWVRPSARKTGVGQRLIKAALDIIKDEAGAPIKMVFLKVHMGNTVAQGLYSKLGFVEETDYEGAGKGHTTCMTISL</sequence>
<accession>A0A0D2P468</accession>
<dbReference type="InterPro" id="IPR016181">
    <property type="entry name" value="Acyl_CoA_acyltransferase"/>
</dbReference>
<dbReference type="GO" id="GO:0016747">
    <property type="term" value="F:acyltransferase activity, transferring groups other than amino-acyl groups"/>
    <property type="evidence" value="ECO:0007669"/>
    <property type="project" value="InterPro"/>
</dbReference>
<dbReference type="EMBL" id="KN817649">
    <property type="protein sequence ID" value="KJA15280.1"/>
    <property type="molecule type" value="Genomic_DNA"/>
</dbReference>
<protein>
    <recommendedName>
        <fullName evidence="1">N-acetyltransferase domain-containing protein</fullName>
    </recommendedName>
</protein>
<keyword evidence="3" id="KW-1185">Reference proteome</keyword>
<dbReference type="OMA" id="LSKAPWD"/>
<dbReference type="CDD" id="cd04301">
    <property type="entry name" value="NAT_SF"/>
    <property type="match status" value="1"/>
</dbReference>
<evidence type="ECO:0000313" key="2">
    <source>
        <dbReference type="EMBL" id="KJA15280.1"/>
    </source>
</evidence>
<dbReference type="OrthoDB" id="41532at2759"/>
<dbReference type="SUPFAM" id="SSF55729">
    <property type="entry name" value="Acyl-CoA N-acyltransferases (Nat)"/>
    <property type="match status" value="1"/>
</dbReference>
<evidence type="ECO:0000259" key="1">
    <source>
        <dbReference type="PROSITE" id="PS51186"/>
    </source>
</evidence>
<organism evidence="2 3">
    <name type="scientific">Hypholoma sublateritium (strain FD-334 SS-4)</name>
    <dbReference type="NCBI Taxonomy" id="945553"/>
    <lineage>
        <taxon>Eukaryota</taxon>
        <taxon>Fungi</taxon>
        <taxon>Dikarya</taxon>
        <taxon>Basidiomycota</taxon>
        <taxon>Agaricomycotina</taxon>
        <taxon>Agaricomycetes</taxon>
        <taxon>Agaricomycetidae</taxon>
        <taxon>Agaricales</taxon>
        <taxon>Agaricineae</taxon>
        <taxon>Strophariaceae</taxon>
        <taxon>Hypholoma</taxon>
    </lineage>
</organism>
<dbReference type="PROSITE" id="PS51186">
    <property type="entry name" value="GNAT"/>
    <property type="match status" value="1"/>
</dbReference>
<feature type="domain" description="N-acetyltransferase" evidence="1">
    <location>
        <begin position="23"/>
        <end position="194"/>
    </location>
</feature>
<dbReference type="AlphaFoldDB" id="A0A0D2P468"/>
<evidence type="ECO:0000313" key="3">
    <source>
        <dbReference type="Proteomes" id="UP000054270"/>
    </source>
</evidence>
<gene>
    <name evidence="2" type="ORF">HYPSUDRAFT_48502</name>
</gene>
<dbReference type="Gene3D" id="3.40.630.30">
    <property type="match status" value="1"/>
</dbReference>
<dbReference type="Proteomes" id="UP000054270">
    <property type="component" value="Unassembled WGS sequence"/>
</dbReference>
<proteinExistence type="predicted"/>